<dbReference type="GO" id="GO:0007204">
    <property type="term" value="P:positive regulation of cytosolic calcium ion concentration"/>
    <property type="evidence" value="ECO:0007669"/>
    <property type="project" value="TreeGrafter"/>
</dbReference>
<evidence type="ECO:0000256" key="13">
    <source>
        <dbReference type="RuleBase" id="RU000688"/>
    </source>
</evidence>
<keyword evidence="9 13" id="KW-0675">Receptor</keyword>
<evidence type="ECO:0000256" key="12">
    <source>
        <dbReference type="ARBA" id="ARBA00025112"/>
    </source>
</evidence>
<dbReference type="PROSITE" id="PS50262">
    <property type="entry name" value="G_PROTEIN_RECEP_F1_2"/>
    <property type="match status" value="1"/>
</dbReference>
<evidence type="ECO:0000256" key="11">
    <source>
        <dbReference type="ARBA" id="ARBA00023224"/>
    </source>
</evidence>
<evidence type="ECO:0000259" key="15">
    <source>
        <dbReference type="PROSITE" id="PS50262"/>
    </source>
</evidence>
<feature type="transmembrane region" description="Helical" evidence="14">
    <location>
        <begin position="280"/>
        <end position="302"/>
    </location>
</feature>
<feature type="transmembrane region" description="Helical" evidence="14">
    <location>
        <begin position="67"/>
        <end position="88"/>
    </location>
</feature>
<organism evidence="16 17">
    <name type="scientific">Myripristis murdjan</name>
    <name type="common">pinecone soldierfish</name>
    <dbReference type="NCBI Taxonomy" id="586833"/>
    <lineage>
        <taxon>Eukaryota</taxon>
        <taxon>Metazoa</taxon>
        <taxon>Chordata</taxon>
        <taxon>Craniata</taxon>
        <taxon>Vertebrata</taxon>
        <taxon>Euteleostomi</taxon>
        <taxon>Actinopterygii</taxon>
        <taxon>Neopterygii</taxon>
        <taxon>Teleostei</taxon>
        <taxon>Neoteleostei</taxon>
        <taxon>Acanthomorphata</taxon>
        <taxon>Holocentriformes</taxon>
        <taxon>Holocentridae</taxon>
        <taxon>Myripristis</taxon>
    </lineage>
</organism>
<evidence type="ECO:0000256" key="2">
    <source>
        <dbReference type="ARBA" id="ARBA00021062"/>
    </source>
</evidence>
<dbReference type="FunCoup" id="A0A667Z5J4">
    <property type="interactions" value="6"/>
</dbReference>
<dbReference type="GO" id="GO:0009897">
    <property type="term" value="C:external side of plasma membrane"/>
    <property type="evidence" value="ECO:0007669"/>
    <property type="project" value="TreeGrafter"/>
</dbReference>
<evidence type="ECO:0000256" key="8">
    <source>
        <dbReference type="ARBA" id="ARBA00023157"/>
    </source>
</evidence>
<dbReference type="GO" id="GO:0004947">
    <property type="term" value="F:bradykinin receptor activity"/>
    <property type="evidence" value="ECO:0007669"/>
    <property type="project" value="Ensembl"/>
</dbReference>
<evidence type="ECO:0000256" key="9">
    <source>
        <dbReference type="ARBA" id="ARBA00023170"/>
    </source>
</evidence>
<dbReference type="Ensembl" id="ENSMMDT00005031911.1">
    <property type="protein sequence ID" value="ENSMMDP00005031204.1"/>
    <property type="gene ID" value="ENSMMDG00005014718.1"/>
</dbReference>
<evidence type="ECO:0000256" key="6">
    <source>
        <dbReference type="ARBA" id="ARBA00023040"/>
    </source>
</evidence>
<dbReference type="GO" id="GO:0060326">
    <property type="term" value="P:cell chemotaxis"/>
    <property type="evidence" value="ECO:0007669"/>
    <property type="project" value="TreeGrafter"/>
</dbReference>
<dbReference type="SUPFAM" id="SSF81321">
    <property type="entry name" value="Family A G protein-coupled receptor-like"/>
    <property type="match status" value="1"/>
</dbReference>
<feature type="transmembrane region" description="Helical" evidence="14">
    <location>
        <begin position="198"/>
        <end position="219"/>
    </location>
</feature>
<evidence type="ECO:0000256" key="7">
    <source>
        <dbReference type="ARBA" id="ARBA00023136"/>
    </source>
</evidence>
<proteinExistence type="inferred from homology"/>
<dbReference type="PRINTS" id="PR00237">
    <property type="entry name" value="GPCRRHODOPSN"/>
</dbReference>
<dbReference type="GeneTree" id="ENSGT01130000278308"/>
<evidence type="ECO:0000256" key="14">
    <source>
        <dbReference type="SAM" id="Phobius"/>
    </source>
</evidence>
<evidence type="ECO:0000313" key="17">
    <source>
        <dbReference type="Proteomes" id="UP000472263"/>
    </source>
</evidence>
<dbReference type="GO" id="GO:0019722">
    <property type="term" value="P:calcium-mediated signaling"/>
    <property type="evidence" value="ECO:0007669"/>
    <property type="project" value="TreeGrafter"/>
</dbReference>
<keyword evidence="6 13" id="KW-0297">G-protein coupled receptor</keyword>
<comment type="similarity">
    <text evidence="13">Belongs to the G-protein coupled receptor 1 family.</text>
</comment>
<dbReference type="Gene3D" id="1.20.1070.10">
    <property type="entry name" value="Rhodopsin 7-helix transmembrane proteins"/>
    <property type="match status" value="1"/>
</dbReference>
<keyword evidence="7 14" id="KW-0472">Membrane</keyword>
<dbReference type="InterPro" id="IPR001186">
    <property type="entry name" value="Brdyknn_1_rcpt"/>
</dbReference>
<feature type="transmembrane region" description="Helical" evidence="14">
    <location>
        <begin position="34"/>
        <end position="55"/>
    </location>
</feature>
<dbReference type="PRINTS" id="PR00425">
    <property type="entry name" value="BRADYKININR"/>
</dbReference>
<dbReference type="InterPro" id="IPR017452">
    <property type="entry name" value="GPCR_Rhodpsn_7TM"/>
</dbReference>
<evidence type="ECO:0000256" key="4">
    <source>
        <dbReference type="ARBA" id="ARBA00022692"/>
    </source>
</evidence>
<reference evidence="16" key="2">
    <citation type="submission" date="2025-08" db="UniProtKB">
        <authorList>
            <consortium name="Ensembl"/>
        </authorList>
    </citation>
    <scope>IDENTIFICATION</scope>
</reference>
<evidence type="ECO:0000256" key="1">
    <source>
        <dbReference type="ARBA" id="ARBA00004651"/>
    </source>
</evidence>
<dbReference type="PRINTS" id="PR00993">
    <property type="entry name" value="BRADYKINNB1R"/>
</dbReference>
<evidence type="ECO:0000256" key="10">
    <source>
        <dbReference type="ARBA" id="ARBA00023180"/>
    </source>
</evidence>
<name>A0A667Z5J4_9TELE</name>
<dbReference type="Proteomes" id="UP000472263">
    <property type="component" value="Chromosome 22"/>
</dbReference>
<keyword evidence="11 13" id="KW-0807">Transducer</keyword>
<dbReference type="PANTHER" id="PTHR10489:SF957">
    <property type="entry name" value="B2 BRADYKININ RECEPTOR"/>
    <property type="match status" value="1"/>
</dbReference>
<keyword evidence="10" id="KW-0325">Glycoprotein</keyword>
<dbReference type="PROSITE" id="PS00237">
    <property type="entry name" value="G_PROTEIN_RECEP_F1_1"/>
    <property type="match status" value="1"/>
</dbReference>
<dbReference type="InterPro" id="IPR000496">
    <property type="entry name" value="Brdyknn_rcpt"/>
</dbReference>
<dbReference type="GO" id="GO:0016493">
    <property type="term" value="F:C-C chemokine receptor activity"/>
    <property type="evidence" value="ECO:0007669"/>
    <property type="project" value="TreeGrafter"/>
</dbReference>
<dbReference type="GO" id="GO:0019957">
    <property type="term" value="F:C-C chemokine binding"/>
    <property type="evidence" value="ECO:0007669"/>
    <property type="project" value="TreeGrafter"/>
</dbReference>
<dbReference type="AlphaFoldDB" id="A0A667Z5J4"/>
<dbReference type="InterPro" id="IPR000276">
    <property type="entry name" value="GPCR_Rhodpsn"/>
</dbReference>
<dbReference type="Pfam" id="PF00001">
    <property type="entry name" value="7tm_1"/>
    <property type="match status" value="1"/>
</dbReference>
<reference evidence="16" key="3">
    <citation type="submission" date="2025-09" db="UniProtKB">
        <authorList>
            <consortium name="Ensembl"/>
        </authorList>
    </citation>
    <scope>IDENTIFICATION</scope>
</reference>
<dbReference type="GO" id="GO:0006954">
    <property type="term" value="P:inflammatory response"/>
    <property type="evidence" value="ECO:0007669"/>
    <property type="project" value="InterPro"/>
</dbReference>
<evidence type="ECO:0000256" key="5">
    <source>
        <dbReference type="ARBA" id="ARBA00022989"/>
    </source>
</evidence>
<keyword evidence="17" id="KW-1185">Reference proteome</keyword>
<keyword evidence="5 14" id="KW-1133">Transmembrane helix</keyword>
<comment type="function">
    <text evidence="12">This is a receptor for bradykinin. Could be a factor in chronic pain and inflammation.</text>
</comment>
<reference evidence="16" key="1">
    <citation type="submission" date="2019-06" db="EMBL/GenBank/DDBJ databases">
        <authorList>
            <consortium name="Wellcome Sanger Institute Data Sharing"/>
        </authorList>
    </citation>
    <scope>NUCLEOTIDE SEQUENCE [LARGE SCALE GENOMIC DNA]</scope>
</reference>
<keyword evidence="4 13" id="KW-0812">Transmembrane</keyword>
<sequence>MNQKICLMTFTIDLFKNVTAPPEWGLVRAIIPPYIFTLCVFGLLGNGFVLLVFFIHKERLTVPEIYLGNLALADFILLAGLPFWAMYIHNHFNWPYGDALCKIVNSCIVFNFYTSIYTLTMISIDRYLALVKTMEARWLRRTLHAKIVCFILLLVGLFMSMPTILHRKVMFIESLGTLSCILDYDDSWKLAHETMLNVAGFILPLLVIVFCSCNIIRALRKRKETVRFNESNDTKATALVYAVTLVFFLCWGPFQIFTFLEILCDVQALDEMLWFHTLDIGHQVSVYLAFLNSTLNPVLYVFSGQYFRRKVSTIYRRTRGRRRGSDMTTYQRSVVSTYINRAEQIKPVVLPN</sequence>
<feature type="transmembrane region" description="Helical" evidence="14">
    <location>
        <begin position="145"/>
        <end position="165"/>
    </location>
</feature>
<keyword evidence="8" id="KW-1015">Disulfide bond</keyword>
<feature type="domain" description="G-protein coupled receptors family 1 profile" evidence="15">
    <location>
        <begin position="45"/>
        <end position="300"/>
    </location>
</feature>
<feature type="transmembrane region" description="Helical" evidence="14">
    <location>
        <begin position="103"/>
        <end position="124"/>
    </location>
</feature>
<dbReference type="InParanoid" id="A0A667Z5J4"/>
<dbReference type="InterPro" id="IPR050119">
    <property type="entry name" value="CCR1-9-like"/>
</dbReference>
<dbReference type="GO" id="GO:0009612">
    <property type="term" value="P:response to mechanical stimulus"/>
    <property type="evidence" value="ECO:0007669"/>
    <property type="project" value="InterPro"/>
</dbReference>
<dbReference type="GO" id="GO:0006955">
    <property type="term" value="P:immune response"/>
    <property type="evidence" value="ECO:0007669"/>
    <property type="project" value="TreeGrafter"/>
</dbReference>
<evidence type="ECO:0000313" key="16">
    <source>
        <dbReference type="Ensembl" id="ENSMMDP00005031204.1"/>
    </source>
</evidence>
<evidence type="ECO:0000256" key="3">
    <source>
        <dbReference type="ARBA" id="ARBA00022475"/>
    </source>
</evidence>
<accession>A0A667Z5J4</accession>
<feature type="transmembrane region" description="Helical" evidence="14">
    <location>
        <begin position="239"/>
        <end position="260"/>
    </location>
</feature>
<protein>
    <recommendedName>
        <fullName evidence="2">B1 bradykinin receptor</fullName>
    </recommendedName>
</protein>
<comment type="subcellular location">
    <subcellularLocation>
        <location evidence="1">Cell membrane</location>
        <topology evidence="1">Multi-pass membrane protein</topology>
    </subcellularLocation>
</comment>
<dbReference type="PANTHER" id="PTHR10489">
    <property type="entry name" value="CELL ADHESION MOLECULE"/>
    <property type="match status" value="1"/>
</dbReference>
<gene>
    <name evidence="16" type="primary">BDKRB1</name>
    <name evidence="16" type="synonym">bdkrb1</name>
</gene>
<keyword evidence="3" id="KW-1003">Cell membrane</keyword>